<proteinExistence type="predicted"/>
<dbReference type="PANTHER" id="PTHR43296">
    <property type="entry name" value="PEROXISOMAL 2,4-DIENOYL-COA REDUCTASE"/>
    <property type="match status" value="1"/>
</dbReference>
<sequence>MTEPYKHKAVPALDVFKPDLFKDKVVFVTGGGSGICYGVTETLMRFGAKAAIVGRKAERLRAAAQQLERDTKSKAIATPGDVRKIETIQHAVKQTLDAFGKIDFVICGAAGNFMAPIEGLSSNAFRAVVEIDLIGTFNTVRATMEEVKKNHGSYVHISATLHYSGLPWQSAASSAKAGIDAFSAALAVELGPFGVRSNCIAPGLIAGTEGADRLVPQGQEEMAQGFIPMQRIGQKEDIANAAVFLFSEAASWVTGQILVVDGGSVHFRGPFLPYPDAVMDTQSFKSLFPGSKM</sequence>
<dbReference type="PANTHER" id="PTHR43296:SF2">
    <property type="entry name" value="PEROXISOMAL 2,4-DIENOYL-COA REDUCTASE [(3E)-ENOYL-COA-PRODUCING]"/>
    <property type="match status" value="1"/>
</dbReference>
<comment type="catalytic activity">
    <reaction evidence="5">
        <text>a (2E,4Z)-dienoyl-CoA + NADPH + H(+) = a 4,5-saturated-(3E)-enoyl-CoA + NADP(+)</text>
        <dbReference type="Rhea" id="RHEA:61892"/>
        <dbReference type="ChEBI" id="CHEBI:15378"/>
        <dbReference type="ChEBI" id="CHEBI:57783"/>
        <dbReference type="ChEBI" id="CHEBI:58349"/>
        <dbReference type="ChEBI" id="CHEBI:85099"/>
        <dbReference type="ChEBI" id="CHEBI:85493"/>
        <dbReference type="EC" id="1.3.1.124"/>
    </reaction>
</comment>
<evidence type="ECO:0000256" key="5">
    <source>
        <dbReference type="ARBA" id="ARBA00048340"/>
    </source>
</evidence>
<comment type="catalytic activity">
    <reaction evidence="4">
        <text>a (2E,4E)-dienoyl-CoA + NADPH + H(+) = a 4,5-saturated-(3E)-enoyl-CoA + NADP(+)</text>
        <dbReference type="Rhea" id="RHEA:45912"/>
        <dbReference type="ChEBI" id="CHEBI:15378"/>
        <dbReference type="ChEBI" id="CHEBI:57783"/>
        <dbReference type="ChEBI" id="CHEBI:58349"/>
        <dbReference type="ChEBI" id="CHEBI:85101"/>
        <dbReference type="ChEBI" id="CHEBI:85493"/>
        <dbReference type="EC" id="1.3.1.124"/>
    </reaction>
</comment>
<evidence type="ECO:0000256" key="4">
    <source>
        <dbReference type="ARBA" id="ARBA00048009"/>
    </source>
</evidence>
<organism evidence="6 7">
    <name type="scientific">Malassezia brasiliensis</name>
    <dbReference type="NCBI Taxonomy" id="1821822"/>
    <lineage>
        <taxon>Eukaryota</taxon>
        <taxon>Fungi</taxon>
        <taxon>Dikarya</taxon>
        <taxon>Basidiomycota</taxon>
        <taxon>Ustilaginomycotina</taxon>
        <taxon>Malasseziomycetes</taxon>
        <taxon>Malasseziales</taxon>
        <taxon>Malasseziaceae</taxon>
        <taxon>Malassezia</taxon>
    </lineage>
</organism>
<dbReference type="Gene3D" id="3.40.50.720">
    <property type="entry name" value="NAD(P)-binding Rossmann-like Domain"/>
    <property type="match status" value="1"/>
</dbReference>
<evidence type="ECO:0000313" key="7">
    <source>
        <dbReference type="Proteomes" id="UP001216638"/>
    </source>
</evidence>
<evidence type="ECO:0000256" key="3">
    <source>
        <dbReference type="ARBA" id="ARBA00026117"/>
    </source>
</evidence>
<dbReference type="GO" id="GO:0008670">
    <property type="term" value="F:2,4-dienoyl-CoA reductase (NADPH) activity"/>
    <property type="evidence" value="ECO:0007669"/>
    <property type="project" value="InterPro"/>
</dbReference>
<dbReference type="InterPro" id="IPR045017">
    <property type="entry name" value="DECR2-like"/>
</dbReference>
<name>A0AAF0IQ23_9BASI</name>
<dbReference type="FunFam" id="3.40.50.720:FF:000084">
    <property type="entry name" value="Short-chain dehydrogenase reductase"/>
    <property type="match status" value="1"/>
</dbReference>
<keyword evidence="2 6" id="KW-0560">Oxidoreductase</keyword>
<dbReference type="GO" id="GO:0009062">
    <property type="term" value="P:fatty acid catabolic process"/>
    <property type="evidence" value="ECO:0007669"/>
    <property type="project" value="InterPro"/>
</dbReference>
<dbReference type="InterPro" id="IPR002347">
    <property type="entry name" value="SDR_fam"/>
</dbReference>
<dbReference type="EMBL" id="CP119952">
    <property type="protein sequence ID" value="WFC95566.1"/>
    <property type="molecule type" value="Genomic_DNA"/>
</dbReference>
<protein>
    <recommendedName>
        <fullName evidence="3">2,4-dienoyl-CoA reductase [(3E)-enoyl-CoA-producing]</fullName>
        <ecNumber evidence="3">1.3.1.124</ecNumber>
    </recommendedName>
</protein>
<dbReference type="EC" id="1.3.1.124" evidence="3"/>
<dbReference type="InterPro" id="IPR036291">
    <property type="entry name" value="NAD(P)-bd_dom_sf"/>
</dbReference>
<dbReference type="GO" id="GO:0005777">
    <property type="term" value="C:peroxisome"/>
    <property type="evidence" value="ECO:0007669"/>
    <property type="project" value="TreeGrafter"/>
</dbReference>
<reference evidence="6" key="1">
    <citation type="submission" date="2023-03" db="EMBL/GenBank/DDBJ databases">
        <title>Mating type loci evolution in Malassezia.</title>
        <authorList>
            <person name="Coelho M.A."/>
        </authorList>
    </citation>
    <scope>NUCLEOTIDE SEQUENCE</scope>
    <source>
        <strain evidence="6">CBS 14135</strain>
    </source>
</reference>
<dbReference type="CDD" id="cd05369">
    <property type="entry name" value="TER_DECR_SDR_a"/>
    <property type="match status" value="1"/>
</dbReference>
<evidence type="ECO:0000256" key="1">
    <source>
        <dbReference type="ARBA" id="ARBA00022857"/>
    </source>
</evidence>
<dbReference type="PRINTS" id="PR00081">
    <property type="entry name" value="GDHRDH"/>
</dbReference>
<dbReference type="Proteomes" id="UP001216638">
    <property type="component" value="Chromosome 2"/>
</dbReference>
<evidence type="ECO:0000313" key="6">
    <source>
        <dbReference type="EMBL" id="WFC95566.1"/>
    </source>
</evidence>
<dbReference type="SUPFAM" id="SSF51735">
    <property type="entry name" value="NAD(P)-binding Rossmann-fold domains"/>
    <property type="match status" value="1"/>
</dbReference>
<accession>A0AAF0IQ23</accession>
<evidence type="ECO:0000256" key="2">
    <source>
        <dbReference type="ARBA" id="ARBA00023002"/>
    </source>
</evidence>
<keyword evidence="7" id="KW-1185">Reference proteome</keyword>
<dbReference type="Pfam" id="PF13561">
    <property type="entry name" value="adh_short_C2"/>
    <property type="match status" value="1"/>
</dbReference>
<dbReference type="AlphaFoldDB" id="A0AAF0IQ23"/>
<keyword evidence="1" id="KW-0521">NADP</keyword>
<gene>
    <name evidence="6" type="primary">SPS19</name>
    <name evidence="6" type="ORF">MBRA1_002215</name>
</gene>